<protein>
    <recommendedName>
        <fullName evidence="3">DUF721 domain-containing protein</fullName>
    </recommendedName>
</protein>
<organism evidence="1 2">
    <name type="scientific">Ilyobacter polytropus (strain ATCC 51220 / DSM 2926 / LMG 16218 / CuHBu1)</name>
    <dbReference type="NCBI Taxonomy" id="572544"/>
    <lineage>
        <taxon>Bacteria</taxon>
        <taxon>Fusobacteriati</taxon>
        <taxon>Fusobacteriota</taxon>
        <taxon>Fusobacteriia</taxon>
        <taxon>Fusobacteriales</taxon>
        <taxon>Fusobacteriaceae</taxon>
        <taxon>Ilyobacter</taxon>
    </lineage>
</organism>
<evidence type="ECO:0000313" key="2">
    <source>
        <dbReference type="Proteomes" id="UP000006875"/>
    </source>
</evidence>
<keyword evidence="2" id="KW-1185">Reference proteome</keyword>
<accession>E3H635</accession>
<dbReference type="KEGG" id="ipo:Ilyop_0004"/>
<name>E3H635_ILYPC</name>
<dbReference type="eggNOG" id="COG5512">
    <property type="taxonomic scope" value="Bacteria"/>
</dbReference>
<dbReference type="Proteomes" id="UP000006875">
    <property type="component" value="Chromosome"/>
</dbReference>
<dbReference type="STRING" id="572544.Ilyop_0004"/>
<dbReference type="PANTHER" id="PTHR36456">
    <property type="entry name" value="UPF0232 PROTEIN SCO3875"/>
    <property type="match status" value="1"/>
</dbReference>
<dbReference type="HOGENOM" id="CLU_986172_0_0_0"/>
<evidence type="ECO:0000313" key="1">
    <source>
        <dbReference type="EMBL" id="ADO81794.1"/>
    </source>
</evidence>
<dbReference type="EMBL" id="CP002281">
    <property type="protein sequence ID" value="ADO81794.1"/>
    <property type="molecule type" value="Genomic_DNA"/>
</dbReference>
<gene>
    <name evidence="1" type="ordered locus">Ilyop_0004</name>
</gene>
<evidence type="ECO:0008006" key="3">
    <source>
        <dbReference type="Google" id="ProtNLM"/>
    </source>
</evidence>
<dbReference type="InterPro" id="IPR007922">
    <property type="entry name" value="DciA-like"/>
</dbReference>
<reference evidence="1 2" key="1">
    <citation type="journal article" date="2010" name="Stand. Genomic Sci.">
        <title>Complete genome sequence of Ilyobacter polytropus type strain (CuHbu1).</title>
        <authorList>
            <person name="Sikorski J."/>
            <person name="Chertkov O."/>
            <person name="Lapidus A."/>
            <person name="Nolan M."/>
            <person name="Lucas S."/>
            <person name="Del Rio T.G."/>
            <person name="Tice H."/>
            <person name="Cheng J.F."/>
            <person name="Tapia R."/>
            <person name="Han C."/>
            <person name="Goodwin L."/>
            <person name="Pitluck S."/>
            <person name="Liolios K."/>
            <person name="Ivanova N."/>
            <person name="Mavromatis K."/>
            <person name="Mikhailova N."/>
            <person name="Pati A."/>
            <person name="Chen A."/>
            <person name="Palaniappan K."/>
            <person name="Land M."/>
            <person name="Hauser L."/>
            <person name="Chang Y.J."/>
            <person name="Jeffries C.D."/>
            <person name="Brambilla E."/>
            <person name="Yasawong M."/>
            <person name="Rohde M."/>
            <person name="Pukall R."/>
            <person name="Spring S."/>
            <person name="Goker M."/>
            <person name="Woyke T."/>
            <person name="Bristow J."/>
            <person name="Eisen J.A."/>
            <person name="Markowitz V."/>
            <person name="Hugenholtz P."/>
            <person name="Kyrpides N.C."/>
            <person name="Klenk H.P."/>
        </authorList>
    </citation>
    <scope>NUCLEOTIDE SEQUENCE [LARGE SCALE GENOMIC DNA]</scope>
    <source>
        <strain evidence="2">ATCC 51220 / DSM 2926 / LMG 16218 / CuHBu1</strain>
    </source>
</reference>
<sequence>MTSVKKIIEEAVIKSKKLKEAIIRAKWDEIVEGLFFKSSPLYIKEGVLYVTVESSVLLQHMYMNKNNYIKRINIILKGNYITDMIFKVGKIPLEEYFKDNIASEKEKPDEVEAALSPDEYKELQKSVENIENKQIKDRVLSLKVKSLKREKSLRKIGYKYCNECGILHKNSGGLCTICENKHHLKREETLLKLFRENPYTTLEEAEKIIDKLSKEEYDKGKEKKLDKIYKRAEFAIKDRNIEDARLDLIEYFKLETGEREIKRIKEKADNLIKLIIEKLQRR</sequence>
<dbReference type="Pfam" id="PF05258">
    <property type="entry name" value="DciA"/>
    <property type="match status" value="1"/>
</dbReference>
<dbReference type="AlphaFoldDB" id="E3H635"/>
<dbReference type="PANTHER" id="PTHR36456:SF1">
    <property type="entry name" value="UPF0232 PROTEIN SCO3875"/>
    <property type="match status" value="1"/>
</dbReference>
<proteinExistence type="predicted"/>